<evidence type="ECO:0000313" key="3">
    <source>
        <dbReference type="EMBL" id="SBT24130.1"/>
    </source>
</evidence>
<dbReference type="PROSITE" id="PS51318">
    <property type="entry name" value="TAT"/>
    <property type="match status" value="1"/>
</dbReference>
<dbReference type="Gene3D" id="3.40.190.150">
    <property type="entry name" value="Bordetella uptake gene, domain 1"/>
    <property type="match status" value="1"/>
</dbReference>
<dbReference type="KEGG" id="odi:ODI_R3437"/>
<dbReference type="Proteomes" id="UP000078558">
    <property type="component" value="Chromosome I"/>
</dbReference>
<dbReference type="STRING" id="1851544.ODI_02218"/>
<comment type="similarity">
    <text evidence="1">Belongs to the UPF0065 (bug) family.</text>
</comment>
<reference evidence="4 5" key="2">
    <citation type="submission" date="2017-08" db="EMBL/GenBank/DDBJ databases">
        <authorList>
            <person name="de Groot N.N."/>
        </authorList>
    </citation>
    <scope>NUCLEOTIDE SEQUENCE [LARGE SCALE GENOMIC DNA]</scope>
    <source>
        <strain evidence="4">Orrdi1</strain>
    </source>
</reference>
<evidence type="ECO:0000256" key="1">
    <source>
        <dbReference type="ARBA" id="ARBA00006987"/>
    </source>
</evidence>
<dbReference type="OrthoDB" id="8678477at2"/>
<feature type="signal peptide" evidence="2">
    <location>
        <begin position="1"/>
        <end position="25"/>
    </location>
</feature>
<gene>
    <name evidence="3" type="ORF">ODI_02218</name>
    <name evidence="4" type="ORF">ODI_R3437</name>
</gene>
<keyword evidence="2" id="KW-0732">Signal</keyword>
<evidence type="ECO:0000313" key="5">
    <source>
        <dbReference type="Proteomes" id="UP000078558"/>
    </source>
</evidence>
<dbReference type="AlphaFoldDB" id="A0A1C3JY11"/>
<keyword evidence="5" id="KW-1185">Reference proteome</keyword>
<dbReference type="SUPFAM" id="SSF53850">
    <property type="entry name" value="Periplasmic binding protein-like II"/>
    <property type="match status" value="1"/>
</dbReference>
<protein>
    <submittedName>
        <fullName evidence="3">Tricarboxylate transport protein TctC</fullName>
    </submittedName>
</protein>
<dbReference type="Pfam" id="PF03401">
    <property type="entry name" value="TctC"/>
    <property type="match status" value="1"/>
</dbReference>
<dbReference type="EMBL" id="FLRC01000006">
    <property type="protein sequence ID" value="SBT24130.1"/>
    <property type="molecule type" value="Genomic_DNA"/>
</dbReference>
<evidence type="ECO:0000256" key="2">
    <source>
        <dbReference type="SAM" id="SignalP"/>
    </source>
</evidence>
<proteinExistence type="inferred from homology"/>
<dbReference type="PANTHER" id="PTHR42928:SF5">
    <property type="entry name" value="BLR1237 PROTEIN"/>
    <property type="match status" value="1"/>
</dbReference>
<name>A0A1C3JY11_9BURK</name>
<accession>A0A1C3JY11</accession>
<evidence type="ECO:0000313" key="4">
    <source>
        <dbReference type="EMBL" id="SOE51429.1"/>
    </source>
</evidence>
<dbReference type="PANTHER" id="PTHR42928">
    <property type="entry name" value="TRICARBOXYLATE-BINDING PROTEIN"/>
    <property type="match status" value="1"/>
</dbReference>
<organism evidence="3 5">
    <name type="scientific">Orrella dioscoreae</name>
    <dbReference type="NCBI Taxonomy" id="1851544"/>
    <lineage>
        <taxon>Bacteria</taxon>
        <taxon>Pseudomonadati</taxon>
        <taxon>Pseudomonadota</taxon>
        <taxon>Betaproteobacteria</taxon>
        <taxon>Burkholderiales</taxon>
        <taxon>Alcaligenaceae</taxon>
        <taxon>Orrella</taxon>
    </lineage>
</organism>
<dbReference type="InterPro" id="IPR005064">
    <property type="entry name" value="BUG"/>
</dbReference>
<dbReference type="EMBL" id="LT907988">
    <property type="protein sequence ID" value="SOE51429.1"/>
    <property type="molecule type" value="Genomic_DNA"/>
</dbReference>
<dbReference type="CDD" id="cd13578">
    <property type="entry name" value="PBP2_Bug27"/>
    <property type="match status" value="1"/>
</dbReference>
<reference evidence="3 5" key="1">
    <citation type="submission" date="2016-06" db="EMBL/GenBank/DDBJ databases">
        <authorList>
            <person name="Kjaerup R.B."/>
            <person name="Dalgaard T.S."/>
            <person name="Juul-Madsen H.R."/>
        </authorList>
    </citation>
    <scope>NUCLEOTIDE SEQUENCE [LARGE SCALE GENOMIC DNA]</scope>
    <source>
        <strain evidence="3">Orrdi1</strain>
    </source>
</reference>
<sequence length="330" mass="34288">MQRRTFLAAAAASAVTLALPSLARAAAASSGLPSGPVRLIVGFPAGGGTDVLARLIGQKLAADWGIPVIVENRAGAAGVIAADFVAKQPGDGNTLLLTHINSHGIAPGLQPNLGYDVDRDFTPLALVGKTPTVLVANVNQPAKDLKSLVEQCKAQPGKVIFGSAGSGSAQHLALEIFKARAGIDVLHVPYKGSAPLMTDLMGGHVHYAFEGMTTATPLIQSSKVRALAQTLQTRVESLPNVPTIAEQGYPDFEASIWFAVDGPAGMPAPLADRLSADLDKVLALPDVAERLKQFGAAEGGGGRARYAEFGRAERKKFAQVIQQANIRPEG</sequence>
<dbReference type="InterPro" id="IPR006311">
    <property type="entry name" value="TAT_signal"/>
</dbReference>
<dbReference type="RefSeq" id="WP_067749994.1">
    <property type="nucleotide sequence ID" value="NZ_LT907988.1"/>
</dbReference>
<dbReference type="PIRSF" id="PIRSF017082">
    <property type="entry name" value="YflP"/>
    <property type="match status" value="1"/>
</dbReference>
<dbReference type="Gene3D" id="3.40.190.10">
    <property type="entry name" value="Periplasmic binding protein-like II"/>
    <property type="match status" value="1"/>
</dbReference>
<dbReference type="InterPro" id="IPR042100">
    <property type="entry name" value="Bug_dom1"/>
</dbReference>
<feature type="chain" id="PRO_5015062382" evidence="2">
    <location>
        <begin position="26"/>
        <end position="330"/>
    </location>
</feature>